<dbReference type="Gene3D" id="3.40.1310.20">
    <property type="match status" value="1"/>
</dbReference>
<sequence>MEKQNYKPCARSYPRRKKFATPSLLKKSAKAAHPSHLQGFTVFIGQKSLTGVKKVVGNRAYVEVSKGNEQQNYDYSIKDGDYEEFGSRDRKRGKHRDIEEFKKAVEGGERDIKRLRLHHSEVCAKYPRFVNEFIRDIIPEPQIKAHPLYPWQQQLYAVLKGPADDRTIHFIVDTKGNKGKSWFAKYYCSQYPDKTHILRPTKHADMAYALPYELKVIFIDCTRKQVEYMPYTFMEELKHGLVFNSKYESCVKKYTNLHVVVLMNQFPDMEALSEDRYNIIEL</sequence>
<dbReference type="GO" id="GO:0006260">
    <property type="term" value="P:DNA replication"/>
    <property type="evidence" value="ECO:0007669"/>
    <property type="project" value="UniProtKB-KW"/>
</dbReference>
<dbReference type="PROSITE" id="PS52020">
    <property type="entry name" value="CRESS_DNA_REP"/>
    <property type="match status" value="1"/>
</dbReference>
<dbReference type="GO" id="GO:0004519">
    <property type="term" value="F:endonuclease activity"/>
    <property type="evidence" value="ECO:0007669"/>
    <property type="project" value="UniProtKB-KW"/>
</dbReference>
<evidence type="ECO:0000313" key="12">
    <source>
        <dbReference type="EMBL" id="CAB9531736.1"/>
    </source>
</evidence>
<evidence type="ECO:0000259" key="11">
    <source>
        <dbReference type="PROSITE" id="PS52020"/>
    </source>
</evidence>
<evidence type="ECO:0000256" key="7">
    <source>
        <dbReference type="ARBA" id="ARBA00022759"/>
    </source>
</evidence>
<reference evidence="12" key="1">
    <citation type="submission" date="2020-06" db="EMBL/GenBank/DDBJ databases">
        <authorList>
            <consortium name="Plant Systems Biology data submission"/>
        </authorList>
    </citation>
    <scope>NUCLEOTIDE SEQUENCE</scope>
    <source>
        <strain evidence="12">D6</strain>
    </source>
</reference>
<keyword evidence="9" id="KW-0190">Covalent protein-DNA linkage</keyword>
<keyword evidence="10" id="KW-0238">DNA-binding</keyword>
<keyword evidence="7" id="KW-0255">Endonuclease</keyword>
<feature type="domain" description="CRESS-DNA virus Rep endonuclease" evidence="11">
    <location>
        <begin position="1"/>
        <end position="88"/>
    </location>
</feature>
<dbReference type="GO" id="GO:0003677">
    <property type="term" value="F:DNA binding"/>
    <property type="evidence" value="ECO:0007669"/>
    <property type="project" value="UniProtKB-KW"/>
</dbReference>
<keyword evidence="2" id="KW-0548">Nucleotidyltransferase</keyword>
<keyword evidence="1" id="KW-0808">Transferase</keyword>
<evidence type="ECO:0000256" key="9">
    <source>
        <dbReference type="ARBA" id="ARBA00023124"/>
    </source>
</evidence>
<evidence type="ECO:0000256" key="8">
    <source>
        <dbReference type="ARBA" id="ARBA00022801"/>
    </source>
</evidence>
<dbReference type="OrthoDB" id="1926167at2759"/>
<protein>
    <submittedName>
        <fullName evidence="12">Para-Rep</fullName>
    </submittedName>
</protein>
<keyword evidence="6" id="KW-0547">Nucleotide-binding</keyword>
<evidence type="ECO:0000256" key="5">
    <source>
        <dbReference type="ARBA" id="ARBA00022723"/>
    </source>
</evidence>
<gene>
    <name evidence="12" type="ORF">SEMRO_3916_G351880.1</name>
</gene>
<dbReference type="EMBL" id="CAICTM010003914">
    <property type="protein sequence ID" value="CAB9531736.1"/>
    <property type="molecule type" value="Genomic_DNA"/>
</dbReference>
<keyword evidence="5" id="KW-0479">Metal-binding</keyword>
<evidence type="ECO:0000313" key="13">
    <source>
        <dbReference type="Proteomes" id="UP001153069"/>
    </source>
</evidence>
<dbReference type="GO" id="GO:0016787">
    <property type="term" value="F:hydrolase activity"/>
    <property type="evidence" value="ECO:0007669"/>
    <property type="project" value="UniProtKB-KW"/>
</dbReference>
<accession>A0A9N8F506</accession>
<name>A0A9N8F506_9STRA</name>
<evidence type="ECO:0000256" key="4">
    <source>
        <dbReference type="ARBA" id="ARBA00022722"/>
    </source>
</evidence>
<comment type="caution">
    <text evidence="12">The sequence shown here is derived from an EMBL/GenBank/DDBJ whole genome shotgun (WGS) entry which is preliminary data.</text>
</comment>
<dbReference type="Pfam" id="PF02407">
    <property type="entry name" value="Viral_Rep"/>
    <property type="match status" value="1"/>
</dbReference>
<evidence type="ECO:0000256" key="3">
    <source>
        <dbReference type="ARBA" id="ARBA00022705"/>
    </source>
</evidence>
<dbReference type="GO" id="GO:0016779">
    <property type="term" value="F:nucleotidyltransferase activity"/>
    <property type="evidence" value="ECO:0007669"/>
    <property type="project" value="UniProtKB-KW"/>
</dbReference>
<dbReference type="InterPro" id="IPR049912">
    <property type="entry name" value="CRESS_DNA_REP"/>
</dbReference>
<evidence type="ECO:0000256" key="1">
    <source>
        <dbReference type="ARBA" id="ARBA00022679"/>
    </source>
</evidence>
<dbReference type="Proteomes" id="UP001153069">
    <property type="component" value="Unassembled WGS sequence"/>
</dbReference>
<evidence type="ECO:0000256" key="6">
    <source>
        <dbReference type="ARBA" id="ARBA00022741"/>
    </source>
</evidence>
<keyword evidence="4" id="KW-0540">Nuclease</keyword>
<proteinExistence type="predicted"/>
<keyword evidence="3" id="KW-0235">DNA replication</keyword>
<keyword evidence="8" id="KW-0378">Hydrolase</keyword>
<dbReference type="GO" id="GO:0046872">
    <property type="term" value="F:metal ion binding"/>
    <property type="evidence" value="ECO:0007669"/>
    <property type="project" value="UniProtKB-KW"/>
</dbReference>
<dbReference type="AlphaFoldDB" id="A0A9N8F506"/>
<dbReference type="GO" id="GO:0000166">
    <property type="term" value="F:nucleotide binding"/>
    <property type="evidence" value="ECO:0007669"/>
    <property type="project" value="UniProtKB-KW"/>
</dbReference>
<evidence type="ECO:0000256" key="10">
    <source>
        <dbReference type="ARBA" id="ARBA00023125"/>
    </source>
</evidence>
<evidence type="ECO:0000256" key="2">
    <source>
        <dbReference type="ARBA" id="ARBA00022695"/>
    </source>
</evidence>
<organism evidence="12 13">
    <name type="scientific">Seminavis robusta</name>
    <dbReference type="NCBI Taxonomy" id="568900"/>
    <lineage>
        <taxon>Eukaryota</taxon>
        <taxon>Sar</taxon>
        <taxon>Stramenopiles</taxon>
        <taxon>Ochrophyta</taxon>
        <taxon>Bacillariophyta</taxon>
        <taxon>Bacillariophyceae</taxon>
        <taxon>Bacillariophycidae</taxon>
        <taxon>Naviculales</taxon>
        <taxon>Naviculaceae</taxon>
        <taxon>Seminavis</taxon>
    </lineage>
</organism>
<keyword evidence="13" id="KW-1185">Reference proteome</keyword>